<gene>
    <name evidence="3" type="ORF">SAMN05421786_101594</name>
</gene>
<dbReference type="Pfam" id="PF08327">
    <property type="entry name" value="AHSA1"/>
    <property type="match status" value="1"/>
</dbReference>
<accession>A0A1N7KMA7</accession>
<protein>
    <submittedName>
        <fullName evidence="3">Uncharacterized conserved protein YndB, AHSA1/START domain</fullName>
    </submittedName>
</protein>
<sequence length="156" mass="18132">MLLKIVVHSNFNNMDTPIIVQYKINAPVEKIWKALTDKNEMKSWYFNIEDFEPIVGKIFNFYEPGDESKYHHQGEILEIIPNQKLKHSWAYPDFSALKTTVIWELQPDDQGTLVKLTHEGIENFKDLGDGFSRVNFTAGWNAIIGQSLKEYVENKP</sequence>
<dbReference type="InterPro" id="IPR023393">
    <property type="entry name" value="START-like_dom_sf"/>
</dbReference>
<proteinExistence type="inferred from homology"/>
<feature type="domain" description="Activator of Hsp90 ATPase homologue 1/2-like C-terminal" evidence="2">
    <location>
        <begin position="25"/>
        <end position="153"/>
    </location>
</feature>
<keyword evidence="4" id="KW-1185">Reference proteome</keyword>
<dbReference type="AlphaFoldDB" id="A0A1N7KMA7"/>
<dbReference type="CDD" id="cd07814">
    <property type="entry name" value="SRPBCC_CalC_Aha1-like"/>
    <property type="match status" value="1"/>
</dbReference>
<evidence type="ECO:0000256" key="1">
    <source>
        <dbReference type="ARBA" id="ARBA00006817"/>
    </source>
</evidence>
<dbReference type="Gene3D" id="3.30.530.20">
    <property type="match status" value="1"/>
</dbReference>
<name>A0A1N7KMA7_9FLAO</name>
<dbReference type="SUPFAM" id="SSF55961">
    <property type="entry name" value="Bet v1-like"/>
    <property type="match status" value="1"/>
</dbReference>
<organism evidence="3 4">
    <name type="scientific">Chryseobacterium ureilyticum</name>
    <dbReference type="NCBI Taxonomy" id="373668"/>
    <lineage>
        <taxon>Bacteria</taxon>
        <taxon>Pseudomonadati</taxon>
        <taxon>Bacteroidota</taxon>
        <taxon>Flavobacteriia</taxon>
        <taxon>Flavobacteriales</taxon>
        <taxon>Weeksellaceae</taxon>
        <taxon>Chryseobacterium group</taxon>
        <taxon>Chryseobacterium</taxon>
    </lineage>
</organism>
<dbReference type="Proteomes" id="UP000186744">
    <property type="component" value="Unassembled WGS sequence"/>
</dbReference>
<dbReference type="EMBL" id="FTOL01000001">
    <property type="protein sequence ID" value="SIS62647.1"/>
    <property type="molecule type" value="Genomic_DNA"/>
</dbReference>
<evidence type="ECO:0000313" key="4">
    <source>
        <dbReference type="Proteomes" id="UP000186744"/>
    </source>
</evidence>
<dbReference type="STRING" id="373668.SAMN05421786_101594"/>
<evidence type="ECO:0000313" key="3">
    <source>
        <dbReference type="EMBL" id="SIS62647.1"/>
    </source>
</evidence>
<comment type="similarity">
    <text evidence="1">Belongs to the AHA1 family.</text>
</comment>
<reference evidence="4" key="1">
    <citation type="submission" date="2017-01" db="EMBL/GenBank/DDBJ databases">
        <authorList>
            <person name="Varghese N."/>
            <person name="Submissions S."/>
        </authorList>
    </citation>
    <scope>NUCLEOTIDE SEQUENCE [LARGE SCALE GENOMIC DNA]</scope>
    <source>
        <strain evidence="4">DSM 18017</strain>
    </source>
</reference>
<dbReference type="InterPro" id="IPR013538">
    <property type="entry name" value="ASHA1/2-like_C"/>
</dbReference>
<evidence type="ECO:0000259" key="2">
    <source>
        <dbReference type="Pfam" id="PF08327"/>
    </source>
</evidence>